<dbReference type="InterPro" id="IPR010998">
    <property type="entry name" value="Integrase_recombinase_N"/>
</dbReference>
<dbReference type="PROSITE" id="PS51900">
    <property type="entry name" value="CB"/>
    <property type="match status" value="1"/>
</dbReference>
<dbReference type="Pfam" id="PF00589">
    <property type="entry name" value="Phage_integrase"/>
    <property type="match status" value="1"/>
</dbReference>
<comment type="subunit">
    <text evidence="9">Forms a cyclic heterotetrameric complex composed of two molecules of XerC and two molecules of XerD.</text>
</comment>
<feature type="active site" evidence="9">
    <location>
        <position position="279"/>
    </location>
</feature>
<evidence type="ECO:0000256" key="5">
    <source>
        <dbReference type="ARBA" id="ARBA00022908"/>
    </source>
</evidence>
<evidence type="ECO:0000256" key="2">
    <source>
        <dbReference type="ARBA" id="ARBA00022490"/>
    </source>
</evidence>
<dbReference type="Pfam" id="PF02899">
    <property type="entry name" value="Phage_int_SAM_1"/>
    <property type="match status" value="1"/>
</dbReference>
<evidence type="ECO:0000256" key="4">
    <source>
        <dbReference type="ARBA" id="ARBA00022829"/>
    </source>
</evidence>
<dbReference type="InterPro" id="IPR013762">
    <property type="entry name" value="Integrase-like_cat_sf"/>
</dbReference>
<feature type="active site" evidence="9">
    <location>
        <position position="305"/>
    </location>
</feature>
<feature type="region of interest" description="Disordered" evidence="10">
    <location>
        <begin position="1"/>
        <end position="21"/>
    </location>
</feature>
<dbReference type="InterPro" id="IPR004107">
    <property type="entry name" value="Integrase_SAM-like_N"/>
</dbReference>
<dbReference type="InterPro" id="IPR002104">
    <property type="entry name" value="Integrase_catalytic"/>
</dbReference>
<evidence type="ECO:0000256" key="7">
    <source>
        <dbReference type="ARBA" id="ARBA00023172"/>
    </source>
</evidence>
<dbReference type="Gene3D" id="1.10.150.130">
    <property type="match status" value="1"/>
</dbReference>
<dbReference type="Gene3D" id="1.10.443.10">
    <property type="entry name" value="Intergrase catalytic core"/>
    <property type="match status" value="1"/>
</dbReference>
<dbReference type="InterPro" id="IPR023009">
    <property type="entry name" value="Tyrosine_recombinase_XerC/XerD"/>
</dbReference>
<dbReference type="InterPro" id="IPR011010">
    <property type="entry name" value="DNA_brk_join_enz"/>
</dbReference>
<keyword evidence="4 9" id="KW-0159">Chromosome partition</keyword>
<dbReference type="PANTHER" id="PTHR30349:SF77">
    <property type="entry name" value="TYROSINE RECOMBINASE XERC"/>
    <property type="match status" value="1"/>
</dbReference>
<feature type="active site" evidence="9">
    <location>
        <position position="282"/>
    </location>
</feature>
<comment type="similarity">
    <text evidence="9">Belongs to the 'phage' integrase family. XerC subfamily.</text>
</comment>
<dbReference type="InterPro" id="IPR044068">
    <property type="entry name" value="CB"/>
</dbReference>
<feature type="active site" evidence="9">
    <location>
        <position position="208"/>
    </location>
</feature>
<dbReference type="PROSITE" id="PS51898">
    <property type="entry name" value="TYR_RECOMBINASE"/>
    <property type="match status" value="1"/>
</dbReference>
<comment type="subcellular location">
    <subcellularLocation>
        <location evidence="1 9">Cytoplasm</location>
    </subcellularLocation>
</comment>
<dbReference type="RefSeq" id="WP_345478199.1">
    <property type="nucleotide sequence ID" value="NZ_BAABLW010000007.1"/>
</dbReference>
<evidence type="ECO:0000256" key="1">
    <source>
        <dbReference type="ARBA" id="ARBA00004496"/>
    </source>
</evidence>
<evidence type="ECO:0000313" key="13">
    <source>
        <dbReference type="EMBL" id="GAA4925376.1"/>
    </source>
</evidence>
<feature type="active site" evidence="9">
    <location>
        <position position="184"/>
    </location>
</feature>
<sequence length="333" mass="36086">MSEGADTRQSGSGSGSHPAAEASLTLDAQSAALLDEFGAYLHYERGLSEHTCRGYRSDVEQLAQHAGGLLSLDLSKLREWLAALHGKGLNRATLNRKTASARAFTSWAHTRGHLAEDPSVRLRTAKRSAHLPEVLQKGHVQELTDQLQKQINQTKHSAHENPQAWAVALRDAALVELLYATGIRVSELAGLDLTSVQPRSRLLKVLGKGNKERMVPFGRPAEAALEKWVQLGRPLLSTAASGQALFLGVRGKRIDVRVVRKAVDDSLEQLGTTSARGPHALRHSAATHLLDGGADLRAVQELLGHSSLATTQIYTHVSAERLKQAYVQAHPRA</sequence>
<evidence type="ECO:0000256" key="6">
    <source>
        <dbReference type="ARBA" id="ARBA00023125"/>
    </source>
</evidence>
<keyword evidence="7 9" id="KW-0233">DNA recombination</keyword>
<evidence type="ECO:0000256" key="3">
    <source>
        <dbReference type="ARBA" id="ARBA00022618"/>
    </source>
</evidence>
<evidence type="ECO:0000313" key="14">
    <source>
        <dbReference type="Proteomes" id="UP001500368"/>
    </source>
</evidence>
<dbReference type="SUPFAM" id="SSF47823">
    <property type="entry name" value="lambda integrase-like, N-terminal domain"/>
    <property type="match status" value="1"/>
</dbReference>
<proteinExistence type="inferred from homology"/>
<evidence type="ECO:0000259" key="12">
    <source>
        <dbReference type="PROSITE" id="PS51900"/>
    </source>
</evidence>
<keyword evidence="5 9" id="KW-0229">DNA integration</keyword>
<feature type="domain" description="Tyr recombinase" evidence="11">
    <location>
        <begin position="138"/>
        <end position="327"/>
    </location>
</feature>
<comment type="function">
    <text evidence="9">Site-specific tyrosine recombinase, which acts by catalyzing the cutting and rejoining of the recombining DNA molecules. The XerC-XerD complex is essential to convert dimers of the bacterial chromosome into monomers to permit their segregation at cell division. It also contributes to the segregational stability of plasmids.</text>
</comment>
<keyword evidence="8 9" id="KW-0131">Cell cycle</keyword>
<dbReference type="PANTHER" id="PTHR30349">
    <property type="entry name" value="PHAGE INTEGRASE-RELATED"/>
    <property type="match status" value="1"/>
</dbReference>
<gene>
    <name evidence="9" type="primary">xerC</name>
    <name evidence="13" type="ORF">GCM10025790_23530</name>
</gene>
<name>A0ABP9G0X1_9MICC</name>
<evidence type="ECO:0000256" key="8">
    <source>
        <dbReference type="ARBA" id="ARBA00023306"/>
    </source>
</evidence>
<dbReference type="CDD" id="cd00798">
    <property type="entry name" value="INT_XerDC_C"/>
    <property type="match status" value="1"/>
</dbReference>
<keyword evidence="14" id="KW-1185">Reference proteome</keyword>
<dbReference type="SUPFAM" id="SSF56349">
    <property type="entry name" value="DNA breaking-rejoining enzymes"/>
    <property type="match status" value="1"/>
</dbReference>
<evidence type="ECO:0000256" key="10">
    <source>
        <dbReference type="SAM" id="MobiDB-lite"/>
    </source>
</evidence>
<evidence type="ECO:0000259" key="11">
    <source>
        <dbReference type="PROSITE" id="PS51898"/>
    </source>
</evidence>
<keyword evidence="6 9" id="KW-0238">DNA-binding</keyword>
<dbReference type="InterPro" id="IPR050090">
    <property type="entry name" value="Tyrosine_recombinase_XerCD"/>
</dbReference>
<dbReference type="HAMAP" id="MF_01808">
    <property type="entry name" value="Recomb_XerC_XerD"/>
    <property type="match status" value="1"/>
</dbReference>
<comment type="caution">
    <text evidence="13">The sequence shown here is derived from an EMBL/GenBank/DDBJ whole genome shotgun (WGS) entry which is preliminary data.</text>
</comment>
<dbReference type="EMBL" id="BAABLW010000007">
    <property type="protein sequence ID" value="GAA4925376.1"/>
    <property type="molecule type" value="Genomic_DNA"/>
</dbReference>
<protein>
    <recommendedName>
        <fullName evidence="9">Tyrosine recombinase XerC</fullName>
    </recommendedName>
</protein>
<evidence type="ECO:0000256" key="9">
    <source>
        <dbReference type="HAMAP-Rule" id="MF_01808"/>
    </source>
</evidence>
<reference evidence="14" key="1">
    <citation type="journal article" date="2019" name="Int. J. Syst. Evol. Microbiol.">
        <title>The Global Catalogue of Microorganisms (GCM) 10K type strain sequencing project: providing services to taxonomists for standard genome sequencing and annotation.</title>
        <authorList>
            <consortium name="The Broad Institute Genomics Platform"/>
            <consortium name="The Broad Institute Genome Sequencing Center for Infectious Disease"/>
            <person name="Wu L."/>
            <person name="Ma J."/>
        </authorList>
    </citation>
    <scope>NUCLEOTIDE SEQUENCE [LARGE SCALE GENOMIC DNA]</scope>
    <source>
        <strain evidence="14">JCM 19129</strain>
    </source>
</reference>
<accession>A0ABP9G0X1</accession>
<organism evidence="13 14">
    <name type="scientific">Nesterenkonia rhizosphaerae</name>
    <dbReference type="NCBI Taxonomy" id="1348272"/>
    <lineage>
        <taxon>Bacteria</taxon>
        <taxon>Bacillati</taxon>
        <taxon>Actinomycetota</taxon>
        <taxon>Actinomycetes</taxon>
        <taxon>Micrococcales</taxon>
        <taxon>Micrococcaceae</taxon>
        <taxon>Nesterenkonia</taxon>
    </lineage>
</organism>
<keyword evidence="3 9" id="KW-0132">Cell division</keyword>
<feature type="active site" description="O-(3'-phospho-DNA)-tyrosine intermediate" evidence="9">
    <location>
        <position position="314"/>
    </location>
</feature>
<keyword evidence="2 9" id="KW-0963">Cytoplasm</keyword>
<dbReference type="Proteomes" id="UP001500368">
    <property type="component" value="Unassembled WGS sequence"/>
</dbReference>
<feature type="domain" description="Core-binding (CB)" evidence="12">
    <location>
        <begin position="28"/>
        <end position="109"/>
    </location>
</feature>